<keyword evidence="7" id="KW-1185">Reference proteome</keyword>
<dbReference type="GO" id="GO:0004568">
    <property type="term" value="F:chitinase activity"/>
    <property type="evidence" value="ECO:0007669"/>
    <property type="project" value="TreeGrafter"/>
</dbReference>
<dbReference type="GO" id="GO:0005576">
    <property type="term" value="C:extracellular region"/>
    <property type="evidence" value="ECO:0007669"/>
    <property type="project" value="TreeGrafter"/>
</dbReference>
<protein>
    <recommendedName>
        <fullName evidence="5">GH18 domain-containing protein</fullName>
    </recommendedName>
</protein>
<sequence>MEAKFIKRPSTVRFVVYFVIQVELLRSTAAVLIENFSHGRILPVVCYYEYKGADLRPHPMDYKMRDVPGDLCSHVNLAFIELNETDWTFKRDPRVNFENVTQLKRTFPRLKIFLSIGGWRNQPGVISNMVSMTSHREQFVRNAVQTLVDGGFDGLDIFWLYPTREGGRKTDKVNFVRLLKELNSAFRKHSLLLTVGVSMNKGILDDGYNISEIDRCVDWMNVVGYDLRGEWNKRTDIHSPLHPRSIDGSEVSEFNVEQGLRALLDRGASKRKLVLGVAFYGRVYRLAGRNNTGLHAPIDLHRTPKEGAFLKSDKVYAYFEVCLNFKNSSSWNRSFDEEGMCPYATNGEDWVGYEDAESTARKEEEGTKRVAKTRGPSRIAATRHKTGRLFLLINSADNPGISHRPSSTCTVPSPRLGQRVIMKLLAILLASVVASALGAPQQLGKCVPPSAYMCVFGDTGEY</sequence>
<dbReference type="InterPro" id="IPR001223">
    <property type="entry name" value="Glyco_hydro18_cat"/>
</dbReference>
<dbReference type="OrthoDB" id="73875at2759"/>
<evidence type="ECO:0000313" key="7">
    <source>
        <dbReference type="Proteomes" id="UP000821853"/>
    </source>
</evidence>
<keyword evidence="4" id="KW-0326">Glycosidase</keyword>
<dbReference type="InterPro" id="IPR011583">
    <property type="entry name" value="Chitinase_II/V-like_cat"/>
</dbReference>
<evidence type="ECO:0000256" key="1">
    <source>
        <dbReference type="ARBA" id="ARBA00022729"/>
    </source>
</evidence>
<reference evidence="6 7" key="1">
    <citation type="journal article" date="2020" name="Cell">
        <title>Large-Scale Comparative Analyses of Tick Genomes Elucidate Their Genetic Diversity and Vector Capacities.</title>
        <authorList>
            <consortium name="Tick Genome and Microbiome Consortium (TIGMIC)"/>
            <person name="Jia N."/>
            <person name="Wang J."/>
            <person name="Shi W."/>
            <person name="Du L."/>
            <person name="Sun Y."/>
            <person name="Zhan W."/>
            <person name="Jiang J.F."/>
            <person name="Wang Q."/>
            <person name="Zhang B."/>
            <person name="Ji P."/>
            <person name="Bell-Sakyi L."/>
            <person name="Cui X.M."/>
            <person name="Yuan T.T."/>
            <person name="Jiang B.G."/>
            <person name="Yang W.F."/>
            <person name="Lam T.T."/>
            <person name="Chang Q.C."/>
            <person name="Ding S.J."/>
            <person name="Wang X.J."/>
            <person name="Zhu J.G."/>
            <person name="Ruan X.D."/>
            <person name="Zhao L."/>
            <person name="Wei J.T."/>
            <person name="Ye R.Z."/>
            <person name="Que T.C."/>
            <person name="Du C.H."/>
            <person name="Zhou Y.H."/>
            <person name="Cheng J.X."/>
            <person name="Dai P.F."/>
            <person name="Guo W.B."/>
            <person name="Han X.H."/>
            <person name="Huang E.J."/>
            <person name="Li L.F."/>
            <person name="Wei W."/>
            <person name="Gao Y.C."/>
            <person name="Liu J.Z."/>
            <person name="Shao H.Z."/>
            <person name="Wang X."/>
            <person name="Wang C.C."/>
            <person name="Yang T.C."/>
            <person name="Huo Q.B."/>
            <person name="Li W."/>
            <person name="Chen H.Y."/>
            <person name="Chen S.E."/>
            <person name="Zhou L.G."/>
            <person name="Ni X.B."/>
            <person name="Tian J.H."/>
            <person name="Sheng Y."/>
            <person name="Liu T."/>
            <person name="Pan Y.S."/>
            <person name="Xia L.Y."/>
            <person name="Li J."/>
            <person name="Zhao F."/>
            <person name="Cao W.C."/>
        </authorList>
    </citation>
    <scope>NUCLEOTIDE SEQUENCE [LARGE SCALE GENOMIC DNA]</scope>
    <source>
        <strain evidence="6">HaeL-2018</strain>
    </source>
</reference>
<dbReference type="Pfam" id="PF00704">
    <property type="entry name" value="Glyco_hydro_18"/>
    <property type="match status" value="1"/>
</dbReference>
<organism evidence="6 7">
    <name type="scientific">Haemaphysalis longicornis</name>
    <name type="common">Bush tick</name>
    <dbReference type="NCBI Taxonomy" id="44386"/>
    <lineage>
        <taxon>Eukaryota</taxon>
        <taxon>Metazoa</taxon>
        <taxon>Ecdysozoa</taxon>
        <taxon>Arthropoda</taxon>
        <taxon>Chelicerata</taxon>
        <taxon>Arachnida</taxon>
        <taxon>Acari</taxon>
        <taxon>Parasitiformes</taxon>
        <taxon>Ixodida</taxon>
        <taxon>Ixodoidea</taxon>
        <taxon>Ixodidae</taxon>
        <taxon>Haemaphysalinae</taxon>
        <taxon>Haemaphysalis</taxon>
    </lineage>
</organism>
<comment type="caution">
    <text evidence="6">The sequence shown here is derived from an EMBL/GenBank/DDBJ whole genome shotgun (WGS) entry which is preliminary data.</text>
</comment>
<gene>
    <name evidence="6" type="ORF">HPB48_007342</name>
</gene>
<accession>A0A9J6G6J1</accession>
<dbReference type="FunFam" id="3.10.50.10:FF:000003">
    <property type="entry name" value="Class V chitinase CHIT5b"/>
    <property type="match status" value="1"/>
</dbReference>
<dbReference type="PANTHER" id="PTHR11177">
    <property type="entry name" value="CHITINASE"/>
    <property type="match status" value="1"/>
</dbReference>
<evidence type="ECO:0000256" key="2">
    <source>
        <dbReference type="ARBA" id="ARBA00022801"/>
    </source>
</evidence>
<dbReference type="SUPFAM" id="SSF51445">
    <property type="entry name" value="(Trans)glycosidases"/>
    <property type="match status" value="1"/>
</dbReference>
<dbReference type="GO" id="GO:0005975">
    <property type="term" value="P:carbohydrate metabolic process"/>
    <property type="evidence" value="ECO:0007669"/>
    <property type="project" value="InterPro"/>
</dbReference>
<feature type="domain" description="GH18" evidence="5">
    <location>
        <begin position="42"/>
        <end position="462"/>
    </location>
</feature>
<evidence type="ECO:0000256" key="3">
    <source>
        <dbReference type="ARBA" id="ARBA00023180"/>
    </source>
</evidence>
<proteinExistence type="predicted"/>
<dbReference type="Gene3D" id="3.10.50.10">
    <property type="match status" value="1"/>
</dbReference>
<keyword evidence="3" id="KW-0325">Glycoprotein</keyword>
<dbReference type="Gene3D" id="3.20.20.80">
    <property type="entry name" value="Glycosidases"/>
    <property type="match status" value="1"/>
</dbReference>
<dbReference type="InterPro" id="IPR017853">
    <property type="entry name" value="GH"/>
</dbReference>
<evidence type="ECO:0000313" key="6">
    <source>
        <dbReference type="EMBL" id="KAH9370321.1"/>
    </source>
</evidence>
<dbReference type="SMART" id="SM00636">
    <property type="entry name" value="Glyco_18"/>
    <property type="match status" value="1"/>
</dbReference>
<dbReference type="OMA" id="LDIFWLY"/>
<dbReference type="EMBL" id="JABSTR010000005">
    <property type="protein sequence ID" value="KAH9370321.1"/>
    <property type="molecule type" value="Genomic_DNA"/>
</dbReference>
<dbReference type="GO" id="GO:0008061">
    <property type="term" value="F:chitin binding"/>
    <property type="evidence" value="ECO:0007669"/>
    <property type="project" value="InterPro"/>
</dbReference>
<name>A0A9J6G6J1_HAELO</name>
<evidence type="ECO:0000256" key="4">
    <source>
        <dbReference type="ARBA" id="ARBA00023295"/>
    </source>
</evidence>
<dbReference type="InterPro" id="IPR029070">
    <property type="entry name" value="Chitinase_insertion_sf"/>
</dbReference>
<dbReference type="SUPFAM" id="SSF54556">
    <property type="entry name" value="Chitinase insertion domain"/>
    <property type="match status" value="1"/>
</dbReference>
<keyword evidence="1" id="KW-0732">Signal</keyword>
<dbReference type="VEuPathDB" id="VectorBase:HLOH_054262"/>
<dbReference type="GO" id="GO:0006032">
    <property type="term" value="P:chitin catabolic process"/>
    <property type="evidence" value="ECO:0007669"/>
    <property type="project" value="TreeGrafter"/>
</dbReference>
<dbReference type="PANTHER" id="PTHR11177:SF144">
    <property type="entry name" value="CHITINASE 5"/>
    <property type="match status" value="1"/>
</dbReference>
<dbReference type="AlphaFoldDB" id="A0A9J6G6J1"/>
<dbReference type="PROSITE" id="PS51910">
    <property type="entry name" value="GH18_2"/>
    <property type="match status" value="1"/>
</dbReference>
<dbReference type="InterPro" id="IPR050314">
    <property type="entry name" value="Glycosyl_Hydrlase_18"/>
</dbReference>
<evidence type="ECO:0000259" key="5">
    <source>
        <dbReference type="PROSITE" id="PS51910"/>
    </source>
</evidence>
<keyword evidence="2" id="KW-0378">Hydrolase</keyword>
<dbReference type="Proteomes" id="UP000821853">
    <property type="component" value="Chromosome 3"/>
</dbReference>